<evidence type="ECO:0000313" key="1">
    <source>
        <dbReference type="EMBL" id="EEV18329.1"/>
    </source>
</evidence>
<dbReference type="AlphaFoldDB" id="C8PGU1"/>
<keyword evidence="2" id="KW-1185">Reference proteome</keyword>
<dbReference type="STRING" id="824.CGRAC_1038"/>
<organism evidence="1 2">
    <name type="scientific">Campylobacter gracilis RM3268</name>
    <dbReference type="NCBI Taxonomy" id="553220"/>
    <lineage>
        <taxon>Bacteria</taxon>
        <taxon>Pseudomonadati</taxon>
        <taxon>Campylobacterota</taxon>
        <taxon>Epsilonproteobacteria</taxon>
        <taxon>Campylobacterales</taxon>
        <taxon>Campylobacteraceae</taxon>
        <taxon>Campylobacter</taxon>
    </lineage>
</organism>
<proteinExistence type="predicted"/>
<protein>
    <submittedName>
        <fullName evidence="1">Uncharacterized protein</fullName>
    </submittedName>
</protein>
<dbReference type="EMBL" id="ACYG01000019">
    <property type="protein sequence ID" value="EEV18329.1"/>
    <property type="molecule type" value="Genomic_DNA"/>
</dbReference>
<gene>
    <name evidence="1" type="ORF">CAMGR0001_1086</name>
</gene>
<evidence type="ECO:0000313" key="2">
    <source>
        <dbReference type="Proteomes" id="UP000005709"/>
    </source>
</evidence>
<name>C8PGU1_9BACT</name>
<comment type="caution">
    <text evidence="1">The sequence shown here is derived from an EMBL/GenBank/DDBJ whole genome shotgun (WGS) entry which is preliminary data.</text>
</comment>
<reference evidence="1 2" key="1">
    <citation type="submission" date="2009-07" db="EMBL/GenBank/DDBJ databases">
        <authorList>
            <person name="Madupu R."/>
            <person name="Sebastian Y."/>
            <person name="Durkin A.S."/>
            <person name="Torralba M."/>
            <person name="Methe B."/>
            <person name="Sutton G.G."/>
            <person name="Strausberg R.L."/>
            <person name="Nelson K.E."/>
        </authorList>
    </citation>
    <scope>NUCLEOTIDE SEQUENCE [LARGE SCALE GENOMIC DNA]</scope>
    <source>
        <strain evidence="1 2">RM3268</strain>
    </source>
</reference>
<sequence length="65" mass="7836">MFEKVKDFKRLDNINVTNNNEEVLSDDIENNERIKEFKQLFSGFAVKEIPKKEDLDYIRIKRCVK</sequence>
<accession>C8PGU1</accession>
<dbReference type="Proteomes" id="UP000005709">
    <property type="component" value="Unassembled WGS sequence"/>
</dbReference>